<feature type="domain" description="Pop1 N-terminal" evidence="5">
    <location>
        <begin position="150"/>
        <end position="226"/>
    </location>
</feature>
<dbReference type="InterPro" id="IPR012590">
    <property type="entry name" value="POPLD_dom"/>
</dbReference>
<comment type="subcellular location">
    <subcellularLocation>
        <location evidence="1">Nucleus</location>
    </subcellularLocation>
</comment>
<evidence type="ECO:0000313" key="8">
    <source>
        <dbReference type="EMBL" id="OCF46324.1"/>
    </source>
</evidence>
<evidence type="ECO:0000256" key="3">
    <source>
        <dbReference type="ARBA" id="ARBA00023242"/>
    </source>
</evidence>
<evidence type="ECO:0000259" key="7">
    <source>
        <dbReference type="Pfam" id="PF22770"/>
    </source>
</evidence>
<dbReference type="SUPFAM" id="SSF103025">
    <property type="entry name" value="Folate-binding domain"/>
    <property type="match status" value="1"/>
</dbReference>
<keyword evidence="3" id="KW-0539">Nucleus</keyword>
<dbReference type="STRING" id="1296096.A0A1B9HSS0"/>
<evidence type="ECO:0000313" key="10">
    <source>
        <dbReference type="Proteomes" id="UP000094020"/>
    </source>
</evidence>
<evidence type="ECO:0000256" key="1">
    <source>
        <dbReference type="ARBA" id="ARBA00004123"/>
    </source>
</evidence>
<dbReference type="EMBL" id="CP144523">
    <property type="protein sequence ID" value="WWC69909.1"/>
    <property type="molecule type" value="Genomic_DNA"/>
</dbReference>
<proteinExistence type="predicted"/>
<dbReference type="InterPro" id="IPR009723">
    <property type="entry name" value="Pop1_N"/>
</dbReference>
<dbReference type="Pfam" id="PF06978">
    <property type="entry name" value="POP1_N"/>
    <property type="match status" value="1"/>
</dbReference>
<dbReference type="Pfam" id="PF08170">
    <property type="entry name" value="POPLD"/>
    <property type="match status" value="1"/>
</dbReference>
<reference evidence="8" key="1">
    <citation type="submission" date="2013-07" db="EMBL/GenBank/DDBJ databases">
        <title>The Genome Sequence of Cryptococcus pinus CBS10737.</title>
        <authorList>
            <consortium name="The Broad Institute Genome Sequencing Platform"/>
            <person name="Cuomo C."/>
            <person name="Litvintseva A."/>
            <person name="Chen Y."/>
            <person name="Heitman J."/>
            <person name="Sun S."/>
            <person name="Springer D."/>
            <person name="Dromer F."/>
            <person name="Young S.K."/>
            <person name="Zeng Q."/>
            <person name="Gargeya S."/>
            <person name="Fitzgerald M."/>
            <person name="Abouelleil A."/>
            <person name="Alvarado L."/>
            <person name="Berlin A.M."/>
            <person name="Chapman S.B."/>
            <person name="Dewar J."/>
            <person name="Goldberg J."/>
            <person name="Griggs A."/>
            <person name="Gujja S."/>
            <person name="Hansen M."/>
            <person name="Howarth C."/>
            <person name="Imamovic A."/>
            <person name="Larimer J."/>
            <person name="McCowan C."/>
            <person name="Murphy C."/>
            <person name="Pearson M."/>
            <person name="Priest M."/>
            <person name="Roberts A."/>
            <person name="Saif S."/>
            <person name="Shea T."/>
            <person name="Sykes S."/>
            <person name="Wortman J."/>
            <person name="Nusbaum C."/>
            <person name="Birren B."/>
        </authorList>
    </citation>
    <scope>NUCLEOTIDE SEQUENCE [LARGE SCALE GENOMIC DNA]</scope>
    <source>
        <strain evidence="8">CBS 10737</strain>
    </source>
</reference>
<dbReference type="InterPro" id="IPR039182">
    <property type="entry name" value="Pop1"/>
</dbReference>
<dbReference type="InterPro" id="IPR055079">
    <property type="entry name" value="POP1_C"/>
</dbReference>
<reference evidence="9" key="4">
    <citation type="submission" date="2024-02" db="EMBL/GenBank/DDBJ databases">
        <title>Comparative genomics of Cryptococcus and Kwoniella reveals pathogenesis evolution and contrasting modes of karyotype evolution via chromosome fusion or intercentromeric recombination.</title>
        <authorList>
            <person name="Coelho M.A."/>
            <person name="David-Palma M."/>
            <person name="Shea T."/>
            <person name="Bowers K."/>
            <person name="McGinley-Smith S."/>
            <person name="Mohammad A.W."/>
            <person name="Gnirke A."/>
            <person name="Yurkov A.M."/>
            <person name="Nowrousian M."/>
            <person name="Sun S."/>
            <person name="Cuomo C.A."/>
            <person name="Heitman J."/>
        </authorList>
    </citation>
    <scope>NUCLEOTIDE SEQUENCE</scope>
    <source>
        <strain evidence="9">CBS 10737</strain>
    </source>
</reference>
<sequence length="782" mass="88223">MPKAPSAQAGPSKNNGGRPLKPIHKTVELLKKNEGAKRKGKGKEREILGDGVIGLIDEVKRLPGLIQVEKFAEARALEIYAFQSAIKIAAAQGSTRAFQSLPRHLRRRAASHNPRRVPKRLRSKAAAEIDSGDTIAKKHRKIARLRAKGTLRDHLSRTEQFALRQKNKTWLPTHLWHAKRYHMTNIWGYRLPITPTLKSFRPAYRAGRRKVIGFDTSYYGIIELEGQREEIISLLGRISAGKFAGIKYEDGSRVAKIMLYHFDAFPIHLIGEAEVIWQPILEGPNVRRVWLRLHPSIFNEVWDSMKIATSQLRHIGSSKIKELQIRDLRAGINSIDLIGPKAGKVLRRIMRLCRDEKSIKSQFFESLRYMDDPSHLTEGMMIGLKMHDPRLNFPPARLISRDIEDSDEGILRNNAIQPSSDLAQSSLWNSDIREDLSKAAYTKYQLDARRHRLGAPGTKLRLRSDDDRLPIMLYQRSITSSTSPSEGFYGFTILLPSGTWTQYLLSSMVYSGVLFGGIRERAIQHREAGIPSFPEHYGQTCKAGIEWEIRKGDKEKETHDRKPPGKRVEYGLIGTKDPWIANWDKVINGKSTEESIMNGSTKNKPWLLSSPFTAHLKSSLDPSALLKMLNAFRAQRSMSPISSERSQQMFETALVHVEVNVLGRGSPGDMAILSKIPLGERKLWIEAYEKAEKATAGEVSDLHKLGERLPDESEIIGYTSTGNFSLSRGQGYALATITLQGWVDLLKSAEEDNQIGWKGRTIVRVKNRDGALSRLAELKLIL</sequence>
<dbReference type="GO" id="GO:0001682">
    <property type="term" value="P:tRNA 5'-leader removal"/>
    <property type="evidence" value="ECO:0007669"/>
    <property type="project" value="InterPro"/>
</dbReference>
<gene>
    <name evidence="8" type="ORF">I206_07806</name>
    <name evidence="9" type="ORF">I206_103853</name>
</gene>
<name>A0A1B9HSS0_9TREE</name>
<feature type="domain" description="POP1 C-terminal" evidence="7">
    <location>
        <begin position="712"/>
        <end position="780"/>
    </location>
</feature>
<dbReference type="OrthoDB" id="442863at2759"/>
<dbReference type="EMBL" id="KV700118">
    <property type="protein sequence ID" value="OCF46324.1"/>
    <property type="molecule type" value="Genomic_DNA"/>
</dbReference>
<keyword evidence="10" id="KW-1185">Reference proteome</keyword>
<keyword evidence="2" id="KW-0819">tRNA processing</keyword>
<dbReference type="AlphaFoldDB" id="A0A1B9HSS0"/>
<reference evidence="9" key="2">
    <citation type="submission" date="2013-07" db="EMBL/GenBank/DDBJ databases">
        <authorList>
            <consortium name="The Broad Institute Genome Sequencing Platform"/>
            <person name="Cuomo C."/>
            <person name="Litvintseva A."/>
            <person name="Chen Y."/>
            <person name="Heitman J."/>
            <person name="Sun S."/>
            <person name="Springer D."/>
            <person name="Dromer F."/>
            <person name="Young S.K."/>
            <person name="Zeng Q."/>
            <person name="Gargeya S."/>
            <person name="Fitzgerald M."/>
            <person name="Abouelleil A."/>
            <person name="Alvarado L."/>
            <person name="Berlin A.M."/>
            <person name="Chapman S.B."/>
            <person name="Dewar J."/>
            <person name="Goldberg J."/>
            <person name="Griggs A."/>
            <person name="Gujja S."/>
            <person name="Hansen M."/>
            <person name="Howarth C."/>
            <person name="Imamovic A."/>
            <person name="Larimer J."/>
            <person name="McCowan C."/>
            <person name="Murphy C."/>
            <person name="Pearson M."/>
            <person name="Priest M."/>
            <person name="Roberts A."/>
            <person name="Saif S."/>
            <person name="Shea T."/>
            <person name="Sykes S."/>
            <person name="Wortman J."/>
            <person name="Nusbaum C."/>
            <person name="Birren B."/>
        </authorList>
    </citation>
    <scope>NUCLEOTIDE SEQUENCE</scope>
    <source>
        <strain evidence="9">CBS 10737</strain>
    </source>
</reference>
<dbReference type="GO" id="GO:0000172">
    <property type="term" value="C:ribonuclease MRP complex"/>
    <property type="evidence" value="ECO:0007669"/>
    <property type="project" value="InterPro"/>
</dbReference>
<feature type="region of interest" description="Disordered" evidence="4">
    <location>
        <begin position="1"/>
        <end position="23"/>
    </location>
</feature>
<protein>
    <submittedName>
        <fullName evidence="8">Uncharacterized protein</fullName>
    </submittedName>
</protein>
<evidence type="ECO:0000259" key="6">
    <source>
        <dbReference type="Pfam" id="PF08170"/>
    </source>
</evidence>
<dbReference type="Proteomes" id="UP000094020">
    <property type="component" value="Chromosome 5"/>
</dbReference>
<evidence type="ECO:0000259" key="5">
    <source>
        <dbReference type="Pfam" id="PF06978"/>
    </source>
</evidence>
<dbReference type="PANTHER" id="PTHR22731">
    <property type="entry name" value="RIBONUCLEASES P/MRP PROTEIN SUBUNIT POP1"/>
    <property type="match status" value="1"/>
</dbReference>
<accession>A0A1B9HSS0</accession>
<dbReference type="GeneID" id="30176175"/>
<organism evidence="8">
    <name type="scientific">Kwoniella pini CBS 10737</name>
    <dbReference type="NCBI Taxonomy" id="1296096"/>
    <lineage>
        <taxon>Eukaryota</taxon>
        <taxon>Fungi</taxon>
        <taxon>Dikarya</taxon>
        <taxon>Basidiomycota</taxon>
        <taxon>Agaricomycotina</taxon>
        <taxon>Tremellomycetes</taxon>
        <taxon>Tremellales</taxon>
        <taxon>Cryptococcaceae</taxon>
        <taxon>Kwoniella</taxon>
    </lineage>
</organism>
<reference evidence="8" key="3">
    <citation type="submission" date="2016-07" db="EMBL/GenBank/DDBJ databases">
        <title>Evolution of pathogenesis and genome organization in the Tremellales.</title>
        <authorList>
            <person name="Cuomo C."/>
            <person name="Litvintseva A."/>
            <person name="Heitman J."/>
            <person name="Chen Y."/>
            <person name="Sun S."/>
            <person name="Springer D."/>
            <person name="Dromer F."/>
            <person name="Young S."/>
            <person name="Zeng Q."/>
            <person name="Chapman S."/>
            <person name="Gujja S."/>
            <person name="Saif S."/>
            <person name="Birren B."/>
        </authorList>
    </citation>
    <scope>NUCLEOTIDE SEQUENCE</scope>
    <source>
        <strain evidence="8">CBS 10737</strain>
    </source>
</reference>
<dbReference type="Pfam" id="PF22770">
    <property type="entry name" value="POP1_C"/>
    <property type="match status" value="1"/>
</dbReference>
<evidence type="ECO:0000256" key="2">
    <source>
        <dbReference type="ARBA" id="ARBA00022694"/>
    </source>
</evidence>
<dbReference type="GO" id="GO:0005655">
    <property type="term" value="C:nucleolar ribonuclease P complex"/>
    <property type="evidence" value="ECO:0007669"/>
    <property type="project" value="InterPro"/>
</dbReference>
<feature type="domain" description="POPLD" evidence="6">
    <location>
        <begin position="490"/>
        <end position="583"/>
    </location>
</feature>
<evidence type="ECO:0000313" key="9">
    <source>
        <dbReference type="EMBL" id="WWC69909.1"/>
    </source>
</evidence>
<evidence type="ECO:0000256" key="4">
    <source>
        <dbReference type="SAM" id="MobiDB-lite"/>
    </source>
</evidence>
<dbReference type="RefSeq" id="XP_019007543.1">
    <property type="nucleotide sequence ID" value="XM_019159491.1"/>
</dbReference>
<dbReference type="KEGG" id="kpin:30176175"/>
<dbReference type="PANTHER" id="PTHR22731:SF3">
    <property type="entry name" value="RIBONUCLEASES P_MRP PROTEIN SUBUNIT POP1"/>
    <property type="match status" value="1"/>
</dbReference>